<dbReference type="PATRIC" id="fig|433924.3.peg.3309"/>
<dbReference type="Proteomes" id="UP000072741">
    <property type="component" value="Unassembled WGS sequence"/>
</dbReference>
<name>A0A147H179_9BURK</name>
<organism evidence="1 2">
    <name type="scientific">Pseudacidovorax intermedius</name>
    <dbReference type="NCBI Taxonomy" id="433924"/>
    <lineage>
        <taxon>Bacteria</taxon>
        <taxon>Pseudomonadati</taxon>
        <taxon>Pseudomonadota</taxon>
        <taxon>Betaproteobacteria</taxon>
        <taxon>Burkholderiales</taxon>
        <taxon>Comamonadaceae</taxon>
        <taxon>Pseudacidovorax</taxon>
    </lineage>
</organism>
<dbReference type="Pfam" id="PF06475">
    <property type="entry name" value="Glycolipid_bind"/>
    <property type="match status" value="1"/>
</dbReference>
<evidence type="ECO:0000313" key="1">
    <source>
        <dbReference type="EMBL" id="KTT23716.1"/>
    </source>
</evidence>
<gene>
    <name evidence="1" type="ORF">NS331_06815</name>
</gene>
<dbReference type="OrthoDB" id="9814791at2"/>
<dbReference type="RefSeq" id="WP_058641249.1">
    <property type="nucleotide sequence ID" value="NZ_LDSL01000047.1"/>
</dbReference>
<sequence>MRTLATLLWRRLDQPGHDACRVSLHDAEYRIEGCAVFRHTDGRAAQLSYRVLCDTRWQTRAATVRGWLGDASVHLSILHDARQGWLFDDVPVPSVAHCLDVDLGFTPATNLLPLRRLNLAPGQEAKVPAAWFDPSTGILQPLPQTYCRLDGSRYHYEAPTLGFEAELRVGAEGLVHDYPGLWRAEA</sequence>
<comment type="caution">
    <text evidence="1">The sequence shown here is derived from an EMBL/GenBank/DDBJ whole genome shotgun (WGS) entry which is preliminary data.</text>
</comment>
<protein>
    <recommendedName>
        <fullName evidence="3">Glycolipid-binding domain-containing protein</fullName>
    </recommendedName>
</protein>
<reference evidence="1 2" key="1">
    <citation type="journal article" date="2016" name="Front. Microbiol.">
        <title>Genomic Resource of Rice Seed Associated Bacteria.</title>
        <authorList>
            <person name="Midha S."/>
            <person name="Bansal K."/>
            <person name="Sharma S."/>
            <person name="Kumar N."/>
            <person name="Patil P.P."/>
            <person name="Chaudhry V."/>
            <person name="Patil P.B."/>
        </authorList>
    </citation>
    <scope>NUCLEOTIDE SEQUENCE [LARGE SCALE GENOMIC DNA]</scope>
    <source>
        <strain evidence="1 2">NS331</strain>
    </source>
</reference>
<dbReference type="InterPro" id="IPR009467">
    <property type="entry name" value="Glycolipid-bd_prot_put"/>
</dbReference>
<dbReference type="EMBL" id="LDSL01000047">
    <property type="protein sequence ID" value="KTT23716.1"/>
    <property type="molecule type" value="Genomic_DNA"/>
</dbReference>
<dbReference type="AlphaFoldDB" id="A0A147H179"/>
<proteinExistence type="predicted"/>
<evidence type="ECO:0008006" key="3">
    <source>
        <dbReference type="Google" id="ProtNLM"/>
    </source>
</evidence>
<accession>A0A147H179</accession>
<evidence type="ECO:0000313" key="2">
    <source>
        <dbReference type="Proteomes" id="UP000072741"/>
    </source>
</evidence>
<keyword evidence="2" id="KW-1185">Reference proteome</keyword>
<dbReference type="SUPFAM" id="SSF159275">
    <property type="entry name" value="PA1994-like"/>
    <property type="match status" value="1"/>
</dbReference>